<reference evidence="1" key="1">
    <citation type="submission" date="2023-09" db="EMBL/GenBank/DDBJ databases">
        <title>Vallitalea sediminicola and Vallitalea maricola sp. nov., anaerobic bacteria isolated from marine sediment.</title>
        <authorList>
            <person name="Hirano S."/>
            <person name="Maeda A."/>
            <person name="Terahara T."/>
            <person name="Mori K."/>
            <person name="Hamada M."/>
            <person name="Matsumoto R."/>
            <person name="Kobayashi T."/>
        </authorList>
    </citation>
    <scope>NUCLEOTIDE SEQUENCE</scope>
    <source>
        <strain evidence="1">AN17-2</strain>
    </source>
</reference>
<name>A0ACB5UIC4_9FIRM</name>
<dbReference type="Proteomes" id="UP001374599">
    <property type="component" value="Unassembled WGS sequence"/>
</dbReference>
<evidence type="ECO:0000313" key="1">
    <source>
        <dbReference type="EMBL" id="GMQ62704.1"/>
    </source>
</evidence>
<dbReference type="EMBL" id="BTPU01000028">
    <property type="protein sequence ID" value="GMQ62704.1"/>
    <property type="molecule type" value="Genomic_DNA"/>
</dbReference>
<gene>
    <name evidence="1" type="ORF">AN2V17_19360</name>
</gene>
<proteinExistence type="predicted"/>
<sequence>MSSISKHYRKLHIVRWIARVISSLSIAFFLFIFIGECISNFGPLTLEGVMIAGFAVVLMVGVLISWWKEGIGGIILIISGVIFAIFIYLTAGTNRILASTLISSPFWTSGVLFLIIRYKIGDNKKM</sequence>
<comment type="caution">
    <text evidence="1">The sequence shown here is derived from an EMBL/GenBank/DDBJ whole genome shotgun (WGS) entry which is preliminary data.</text>
</comment>
<evidence type="ECO:0000313" key="2">
    <source>
        <dbReference type="Proteomes" id="UP001374599"/>
    </source>
</evidence>
<protein>
    <submittedName>
        <fullName evidence="1">Uncharacterized protein</fullName>
    </submittedName>
</protein>
<keyword evidence="2" id="KW-1185">Reference proteome</keyword>
<accession>A0ACB5UIC4</accession>
<organism evidence="1 2">
    <name type="scientific">Vallitalea maricola</name>
    <dbReference type="NCBI Taxonomy" id="3074433"/>
    <lineage>
        <taxon>Bacteria</taxon>
        <taxon>Bacillati</taxon>
        <taxon>Bacillota</taxon>
        <taxon>Clostridia</taxon>
        <taxon>Lachnospirales</taxon>
        <taxon>Vallitaleaceae</taxon>
        <taxon>Vallitalea</taxon>
    </lineage>
</organism>